<feature type="signal peptide" evidence="1">
    <location>
        <begin position="1"/>
        <end position="25"/>
    </location>
</feature>
<name>A0A251WYM8_9RHOB</name>
<dbReference type="OrthoDB" id="7876829at2"/>
<dbReference type="AlphaFoldDB" id="A0A251WYM8"/>
<sequence>MFKHLTHLIGAAAIALAATSAPAVAQDRNNDAVGNAIIGLTFLALVGAAFSNSDDDRPSVQSNVQPDQNTQNIWRHGRDGVQMRNNGRHDRGWHADRLAPLPDQCLSARLINRQARLVYGQTCLNRNYSDVAQLRNQCRVTFDTQRGLRQGFDADCLATDPRIRRN</sequence>
<keyword evidence="3" id="KW-1185">Reference proteome</keyword>
<comment type="caution">
    <text evidence="2">The sequence shown here is derived from an EMBL/GenBank/DDBJ whole genome shotgun (WGS) entry which is preliminary data.</text>
</comment>
<dbReference type="EMBL" id="MSPP01000002">
    <property type="protein sequence ID" value="OUD09580.1"/>
    <property type="molecule type" value="Genomic_DNA"/>
</dbReference>
<evidence type="ECO:0000256" key="1">
    <source>
        <dbReference type="SAM" id="SignalP"/>
    </source>
</evidence>
<reference evidence="2 3" key="1">
    <citation type="submission" date="2016-12" db="EMBL/GenBank/DDBJ databases">
        <title>The draft genome sequence of HSLHS2.</title>
        <authorList>
            <person name="Hu D."/>
            <person name="Wang L."/>
            <person name="Shao Z."/>
        </authorList>
    </citation>
    <scope>NUCLEOTIDE SEQUENCE [LARGE SCALE GENOMIC DNA]</scope>
    <source>
        <strain evidence="2">MCCC 1A06712</strain>
    </source>
</reference>
<proteinExistence type="predicted"/>
<dbReference type="RefSeq" id="WP_086450917.1">
    <property type="nucleotide sequence ID" value="NZ_MSPP01000002.1"/>
</dbReference>
<gene>
    <name evidence="2" type="ORF">BVC71_06935</name>
</gene>
<evidence type="ECO:0000313" key="2">
    <source>
        <dbReference type="EMBL" id="OUD09580.1"/>
    </source>
</evidence>
<evidence type="ECO:0000313" key="3">
    <source>
        <dbReference type="Proteomes" id="UP000194664"/>
    </source>
</evidence>
<keyword evidence="1" id="KW-0732">Signal</keyword>
<dbReference type="Proteomes" id="UP000194664">
    <property type="component" value="Unassembled WGS sequence"/>
</dbReference>
<organism evidence="2 3">
    <name type="scientific">Marivivens niveibacter</name>
    <dbReference type="NCBI Taxonomy" id="1930667"/>
    <lineage>
        <taxon>Bacteria</taxon>
        <taxon>Pseudomonadati</taxon>
        <taxon>Pseudomonadota</taxon>
        <taxon>Alphaproteobacteria</taxon>
        <taxon>Rhodobacterales</taxon>
        <taxon>Paracoccaceae</taxon>
        <taxon>Marivivens group</taxon>
        <taxon>Marivivens</taxon>
    </lineage>
</organism>
<protein>
    <submittedName>
        <fullName evidence="2">Uncharacterized protein</fullName>
    </submittedName>
</protein>
<feature type="chain" id="PRO_5012219723" evidence="1">
    <location>
        <begin position="26"/>
        <end position="166"/>
    </location>
</feature>
<accession>A0A251WYM8</accession>